<dbReference type="AlphaFoldDB" id="A0A6C0JAM3"/>
<dbReference type="Gene3D" id="3.30.310.10">
    <property type="entry name" value="TATA-Binding Protein"/>
    <property type="match status" value="2"/>
</dbReference>
<reference evidence="1" key="1">
    <citation type="journal article" date="2020" name="Nature">
        <title>Giant virus diversity and host interactions through global metagenomics.</title>
        <authorList>
            <person name="Schulz F."/>
            <person name="Roux S."/>
            <person name="Paez-Espino D."/>
            <person name="Jungbluth S."/>
            <person name="Walsh D.A."/>
            <person name="Denef V.J."/>
            <person name="McMahon K.D."/>
            <person name="Konstantinidis K.T."/>
            <person name="Eloe-Fadrosh E.A."/>
            <person name="Kyrpides N.C."/>
            <person name="Woyke T."/>
        </authorList>
    </citation>
    <scope>NUCLEOTIDE SEQUENCE</scope>
    <source>
        <strain evidence="1">GVMAG-M-3300025874-2</strain>
    </source>
</reference>
<evidence type="ECO:0000313" key="1">
    <source>
        <dbReference type="EMBL" id="QHU01597.1"/>
    </source>
</evidence>
<protein>
    <submittedName>
        <fullName evidence="1">Uncharacterized protein</fullName>
    </submittedName>
</protein>
<name>A0A6C0JAM3_9ZZZZ</name>
<sequence length="334" mass="39181">MSLISYDITDNFNKIIKELISDGELTELDHKVIRYLKYINENKNKYPLPTKLKIITRSTAARFYYTDESLFTEIERVATLLYNDITKKTKNKIIANVIGMQYKDYEFNYLKKKKKIKKNQFYNCFSVKIKATPNSTVNMKFFNNGSITMTGCIEDDSAKNALNTMIAYLKYHVKKFDNPEKIKTIGHKDLRTTMINNNFCLNFNINRNKLYTLLKDNYELFISYEPEKYQAVKVSYMFNKSNKYTDGICYCKKKCKGKGWGLEDGDCKRVTIAIFQSGNIGINGSRTIEQIEEVYNFINTIMKEHYSEVIRFSILDIDKYDTPPKKVKLKIKKV</sequence>
<proteinExistence type="predicted"/>
<dbReference type="InterPro" id="IPR012295">
    <property type="entry name" value="TBP_dom_sf"/>
</dbReference>
<organism evidence="1">
    <name type="scientific">viral metagenome</name>
    <dbReference type="NCBI Taxonomy" id="1070528"/>
    <lineage>
        <taxon>unclassified sequences</taxon>
        <taxon>metagenomes</taxon>
        <taxon>organismal metagenomes</taxon>
    </lineage>
</organism>
<accession>A0A6C0JAM3</accession>
<dbReference type="SUPFAM" id="SSF55945">
    <property type="entry name" value="TATA-box binding protein-like"/>
    <property type="match status" value="1"/>
</dbReference>
<dbReference type="EMBL" id="MN740346">
    <property type="protein sequence ID" value="QHU01597.1"/>
    <property type="molecule type" value="Genomic_DNA"/>
</dbReference>